<gene>
    <name evidence="2" type="ORF">AA23TX_07611</name>
</gene>
<evidence type="ECO:0000256" key="1">
    <source>
        <dbReference type="SAM" id="Phobius"/>
    </source>
</evidence>
<feature type="transmembrane region" description="Helical" evidence="1">
    <location>
        <begin position="39"/>
        <end position="56"/>
    </location>
</feature>
<organism evidence="2 3">
    <name type="scientific">Amycolatopsis camponoti</name>
    <dbReference type="NCBI Taxonomy" id="2606593"/>
    <lineage>
        <taxon>Bacteria</taxon>
        <taxon>Bacillati</taxon>
        <taxon>Actinomycetota</taxon>
        <taxon>Actinomycetes</taxon>
        <taxon>Pseudonocardiales</taxon>
        <taxon>Pseudonocardiaceae</taxon>
        <taxon>Amycolatopsis</taxon>
    </lineage>
</organism>
<keyword evidence="1" id="KW-0812">Transmembrane</keyword>
<name>A0A6I8LZY8_9PSEU</name>
<feature type="transmembrane region" description="Helical" evidence="1">
    <location>
        <begin position="12"/>
        <end position="33"/>
    </location>
</feature>
<evidence type="ECO:0000313" key="2">
    <source>
        <dbReference type="EMBL" id="VVJ22694.1"/>
    </source>
</evidence>
<keyword evidence="3" id="KW-1185">Reference proteome</keyword>
<dbReference type="Proteomes" id="UP000399805">
    <property type="component" value="Unassembled WGS sequence"/>
</dbReference>
<dbReference type="RefSeq" id="WP_155547654.1">
    <property type="nucleotide sequence ID" value="NZ_CABVGP010000003.1"/>
</dbReference>
<dbReference type="AlphaFoldDB" id="A0A6I8LZY8"/>
<reference evidence="2 3" key="1">
    <citation type="submission" date="2019-09" db="EMBL/GenBank/DDBJ databases">
        <authorList>
            <person name="Leyn A S."/>
        </authorList>
    </citation>
    <scope>NUCLEOTIDE SEQUENCE [LARGE SCALE GENOMIC DNA]</scope>
    <source>
        <strain evidence="2">AA231_1</strain>
    </source>
</reference>
<keyword evidence="1" id="KW-1133">Transmembrane helix</keyword>
<sequence>MLVTDEEKVVDVFGIVASSAMIVLFCAVVVVALVRKAPVMAVLALVGAFMFGVLALELKDPEMVRAAAEFVETVFKELFE</sequence>
<protein>
    <submittedName>
        <fullName evidence="2">Uncharacterized protein</fullName>
    </submittedName>
</protein>
<evidence type="ECO:0000313" key="3">
    <source>
        <dbReference type="Proteomes" id="UP000399805"/>
    </source>
</evidence>
<dbReference type="EMBL" id="CABVGP010000003">
    <property type="protein sequence ID" value="VVJ22694.1"/>
    <property type="molecule type" value="Genomic_DNA"/>
</dbReference>
<accession>A0A6I8LZY8</accession>
<keyword evidence="1" id="KW-0472">Membrane</keyword>
<proteinExistence type="predicted"/>